<dbReference type="InterPro" id="IPR044927">
    <property type="entry name" value="Endonuclea_NS_2"/>
</dbReference>
<evidence type="ECO:0000259" key="1">
    <source>
        <dbReference type="Pfam" id="PF13930"/>
    </source>
</evidence>
<name>A0A1V3IQ16_9PAST</name>
<sequence>MNLDKATRNEYRQKVAGGDCRLESDCGGHLIASMFNGVGEGINLVAMDKTLNGASGRWYKLEGMGTSPEQGAEGRG</sequence>
<dbReference type="AlphaFoldDB" id="A0A1V3IQ16"/>
<organism evidence="2 4">
    <name type="scientific">Rodentibacter trehalosifermentans</name>
    <dbReference type="NCBI Taxonomy" id="1908263"/>
    <lineage>
        <taxon>Bacteria</taxon>
        <taxon>Pseudomonadati</taxon>
        <taxon>Pseudomonadota</taxon>
        <taxon>Gammaproteobacteria</taxon>
        <taxon>Pasteurellales</taxon>
        <taxon>Pasteurellaceae</taxon>
        <taxon>Rodentibacter</taxon>
    </lineage>
</organism>
<protein>
    <recommendedName>
        <fullName evidence="1">Type VII secretion system protein EssD-like domain-containing protein</fullName>
    </recommendedName>
</protein>
<accession>A0A1V3IQ16</accession>
<dbReference type="Proteomes" id="UP000188728">
    <property type="component" value="Unassembled WGS sequence"/>
</dbReference>
<feature type="domain" description="Type VII secretion system protein EssD-like" evidence="1">
    <location>
        <begin position="4"/>
        <end position="62"/>
    </location>
</feature>
<gene>
    <name evidence="2" type="ORF">BKK51_09405</name>
    <name evidence="3" type="ORF">BKK52_04170</name>
</gene>
<dbReference type="Pfam" id="PF13930">
    <property type="entry name" value="Endonuclea_NS_2"/>
    <property type="match status" value="1"/>
</dbReference>
<dbReference type="EMBL" id="MLHL01000018">
    <property type="protein sequence ID" value="OOF49240.1"/>
    <property type="molecule type" value="Genomic_DNA"/>
</dbReference>
<evidence type="ECO:0000313" key="5">
    <source>
        <dbReference type="Proteomes" id="UP000189161"/>
    </source>
</evidence>
<comment type="caution">
    <text evidence="2">The sequence shown here is derived from an EMBL/GenBank/DDBJ whole genome shotgun (WGS) entry which is preliminary data.</text>
</comment>
<evidence type="ECO:0000313" key="2">
    <source>
        <dbReference type="EMBL" id="OOF44216.1"/>
    </source>
</evidence>
<keyword evidence="5" id="KW-1185">Reference proteome</keyword>
<accession>A0A1V3J2U6</accession>
<reference evidence="4 5" key="1">
    <citation type="submission" date="2016-10" db="EMBL/GenBank/DDBJ databases">
        <title>Rodentibacter gen. nov. and new species.</title>
        <authorList>
            <person name="Christensen H."/>
        </authorList>
    </citation>
    <scope>NUCLEOTIDE SEQUENCE [LARGE SCALE GENOMIC DNA]</scope>
    <source>
        <strain evidence="2 4">H1983213011</strain>
        <strain evidence="3 5">H1987082031</strain>
    </source>
</reference>
<dbReference type="Proteomes" id="UP000189161">
    <property type="component" value="Unassembled WGS sequence"/>
</dbReference>
<evidence type="ECO:0000313" key="3">
    <source>
        <dbReference type="EMBL" id="OOF49240.1"/>
    </source>
</evidence>
<evidence type="ECO:0000313" key="4">
    <source>
        <dbReference type="Proteomes" id="UP000188728"/>
    </source>
</evidence>
<dbReference type="EMBL" id="MLHK01000056">
    <property type="protein sequence ID" value="OOF44216.1"/>
    <property type="molecule type" value="Genomic_DNA"/>
</dbReference>
<proteinExistence type="predicted"/>